<dbReference type="Proteomes" id="UP001642464">
    <property type="component" value="Unassembled WGS sequence"/>
</dbReference>
<feature type="region of interest" description="Disordered" evidence="1">
    <location>
        <begin position="315"/>
        <end position="343"/>
    </location>
</feature>
<evidence type="ECO:0000313" key="3">
    <source>
        <dbReference type="EMBL" id="CAK9110369.1"/>
    </source>
</evidence>
<feature type="compositionally biased region" description="Polar residues" evidence="1">
    <location>
        <begin position="169"/>
        <end position="180"/>
    </location>
</feature>
<organism evidence="3 4">
    <name type="scientific">Durusdinium trenchii</name>
    <dbReference type="NCBI Taxonomy" id="1381693"/>
    <lineage>
        <taxon>Eukaryota</taxon>
        <taxon>Sar</taxon>
        <taxon>Alveolata</taxon>
        <taxon>Dinophyceae</taxon>
        <taxon>Suessiales</taxon>
        <taxon>Symbiodiniaceae</taxon>
        <taxon>Durusdinium</taxon>
    </lineage>
</organism>
<protein>
    <submittedName>
        <fullName evidence="3">Uncharacterized protein</fullName>
    </submittedName>
</protein>
<feature type="region of interest" description="Disordered" evidence="1">
    <location>
        <begin position="1"/>
        <end position="22"/>
    </location>
</feature>
<sequence>MLMMMMRRNDRTHQIRDSTGQTDARANDVISYRRDVLQQTAIRFFIREKEDARASSATPRRPKLEEQPLSSRSEPTELTKKDQPNEQPRQTSDPIHHKDKVNISSTALGLERADSSLSVPDVNMASTTAPSSNQSISTGTMSLGIGVAPNLEPFEPIAEVSEAEDRRTQSTQRSGSHSQNRIKVPTVNSLGSSRACDLDLQSSESLRFQDQMVWLYGSSPGSSNSLLQPPHDSHAGGKRSIGTVNSLASSEALNVGDVGRFRRTETLQLSNERRDAAAKEAATLALLKELQKEQQKRNSNSLDSLASSWLEIDSGQESRQLSASPEGRDAENLEPALDFPDLPERRSQALALPLSRSRQGSRQGRRPVLSVASLENIEEAMDEDGSFQFPSKLGADRQPLRSARMSSLAPKILEKDPVTIPSFESPGQ</sequence>
<feature type="region of interest" description="Disordered" evidence="1">
    <location>
        <begin position="51"/>
        <end position="101"/>
    </location>
</feature>
<proteinExistence type="predicted"/>
<feature type="compositionally biased region" description="Basic and acidic residues" evidence="1">
    <location>
        <begin position="7"/>
        <end position="16"/>
    </location>
</feature>
<feature type="region of interest" description="Disordered" evidence="1">
    <location>
        <begin position="161"/>
        <end position="180"/>
    </location>
</feature>
<name>A0ABP0SDC1_9DINO</name>
<evidence type="ECO:0000313" key="2">
    <source>
        <dbReference type="EMBL" id="CAK9110102.1"/>
    </source>
</evidence>
<feature type="compositionally biased region" description="Basic and acidic residues" evidence="1">
    <location>
        <begin position="74"/>
        <end position="84"/>
    </location>
</feature>
<comment type="caution">
    <text evidence="3">The sequence shown here is derived from an EMBL/GenBank/DDBJ whole genome shotgun (WGS) entry which is preliminary data.</text>
</comment>
<dbReference type="EMBL" id="CAXAMM010043450">
    <property type="protein sequence ID" value="CAK9110102.1"/>
    <property type="molecule type" value="Genomic_DNA"/>
</dbReference>
<reference evidence="3 4" key="1">
    <citation type="submission" date="2024-02" db="EMBL/GenBank/DDBJ databases">
        <authorList>
            <person name="Chen Y."/>
            <person name="Shah S."/>
            <person name="Dougan E. K."/>
            <person name="Thang M."/>
            <person name="Chan C."/>
        </authorList>
    </citation>
    <scope>NUCLEOTIDE SEQUENCE [LARGE SCALE GENOMIC DNA]</scope>
</reference>
<accession>A0ABP0SDC1</accession>
<evidence type="ECO:0000256" key="1">
    <source>
        <dbReference type="SAM" id="MobiDB-lite"/>
    </source>
</evidence>
<dbReference type="EMBL" id="CAXAMM010043517">
    <property type="protein sequence ID" value="CAK9110369.1"/>
    <property type="molecule type" value="Genomic_DNA"/>
</dbReference>
<evidence type="ECO:0000313" key="4">
    <source>
        <dbReference type="Proteomes" id="UP001642464"/>
    </source>
</evidence>
<feature type="region of interest" description="Disordered" evidence="1">
    <location>
        <begin position="381"/>
        <end position="428"/>
    </location>
</feature>
<gene>
    <name evidence="2" type="ORF">SCF082_LOCUS51142</name>
    <name evidence="3" type="ORF">SCF082_LOCUS51263</name>
</gene>
<keyword evidence="4" id="KW-1185">Reference proteome</keyword>